<dbReference type="Proteomes" id="UP000790787">
    <property type="component" value="Chromosome 2"/>
</dbReference>
<dbReference type="AlphaFoldDB" id="A0A1S3X6U7"/>
<dbReference type="PaxDb" id="4097-A0A1S3X6U7"/>
<organism evidence="2 3">
    <name type="scientific">Nicotiana tabacum</name>
    <name type="common">Common tobacco</name>
    <dbReference type="NCBI Taxonomy" id="4097"/>
    <lineage>
        <taxon>Eukaryota</taxon>
        <taxon>Viridiplantae</taxon>
        <taxon>Streptophyta</taxon>
        <taxon>Embryophyta</taxon>
        <taxon>Tracheophyta</taxon>
        <taxon>Spermatophyta</taxon>
        <taxon>Magnoliopsida</taxon>
        <taxon>eudicotyledons</taxon>
        <taxon>Gunneridae</taxon>
        <taxon>Pentapetalae</taxon>
        <taxon>asterids</taxon>
        <taxon>lamiids</taxon>
        <taxon>Solanales</taxon>
        <taxon>Solanaceae</taxon>
        <taxon>Nicotianoideae</taxon>
        <taxon>Nicotianeae</taxon>
        <taxon>Nicotiana</taxon>
    </lineage>
</organism>
<evidence type="ECO:0000259" key="1">
    <source>
        <dbReference type="Pfam" id="PF14111"/>
    </source>
</evidence>
<reference evidence="2" key="1">
    <citation type="journal article" date="2014" name="Nat. Commun.">
        <title>The tobacco genome sequence and its comparison with those of tomato and potato.</title>
        <authorList>
            <person name="Sierro N."/>
            <person name="Battey J.N."/>
            <person name="Ouadi S."/>
            <person name="Bakaher N."/>
            <person name="Bovet L."/>
            <person name="Willig A."/>
            <person name="Goepfert S."/>
            <person name="Peitsch M.C."/>
            <person name="Ivanov N.V."/>
        </authorList>
    </citation>
    <scope>NUCLEOTIDE SEQUENCE [LARGE SCALE GENOMIC DNA]</scope>
</reference>
<name>A0A1S3X6U7_TOBAC</name>
<dbReference type="PANTHER" id="PTHR33233">
    <property type="entry name" value="ENDONUCLEASE/EXONUCLEASE/PHOSPHATASE"/>
    <property type="match status" value="1"/>
</dbReference>
<reference evidence="3" key="2">
    <citation type="submission" date="2025-08" db="UniProtKB">
        <authorList>
            <consortium name="RefSeq"/>
        </authorList>
    </citation>
    <scope>IDENTIFICATION</scope>
    <source>
        <tissue evidence="3">Leaf</tissue>
    </source>
</reference>
<evidence type="ECO:0000313" key="2">
    <source>
        <dbReference type="Proteomes" id="UP000790787"/>
    </source>
</evidence>
<dbReference type="GeneID" id="107761816"/>
<dbReference type="OrthoDB" id="1112026at2759"/>
<dbReference type="KEGG" id="nta:107761816"/>
<gene>
    <name evidence="3" type="primary">LOC107761816</name>
</gene>
<dbReference type="OMA" id="DDCTTRI"/>
<protein>
    <submittedName>
        <fullName evidence="3">Uncharacterized protein LOC107761816</fullName>
    </submittedName>
</protein>
<dbReference type="Pfam" id="PF14111">
    <property type="entry name" value="DUF4283"/>
    <property type="match status" value="1"/>
</dbReference>
<sequence length="241" mass="28501">MRKGINNHEGNKYASRGIKLSYIAPTIQEEIKIVELEKEEVDAEMEKWRRAVILYVVGESTTIGAVERFIASQWKITEKPRVYYYNEGYFLIHFHNMEYRNRAMSSTPNTINNKPIIMREWTTDFNFKEEMPSTLPLWVRFPNLPMNCWGVKSLSRIASSLGVPIYVDDCTTRIDRISYTRVLIEIDITKELPDKTVVRDPNGRSFEQEVTYDWRPIHCNTCLPHARKRRFMKKQMRSPNK</sequence>
<dbReference type="PANTHER" id="PTHR33233:SF14">
    <property type="entry name" value="ENDONUCLEASE_EXONUCLEASE_PHOSPHATASE"/>
    <property type="match status" value="1"/>
</dbReference>
<accession>A0A1S3X6U7</accession>
<proteinExistence type="predicted"/>
<dbReference type="RefSeq" id="XP_016435587.1">
    <property type="nucleotide sequence ID" value="XM_016580101.1"/>
</dbReference>
<keyword evidence="2" id="KW-1185">Reference proteome</keyword>
<dbReference type="InterPro" id="IPR025558">
    <property type="entry name" value="DUF4283"/>
</dbReference>
<evidence type="ECO:0000313" key="3">
    <source>
        <dbReference type="RefSeq" id="XP_016435587.1"/>
    </source>
</evidence>
<feature type="domain" description="DUF4283" evidence="1">
    <location>
        <begin position="45"/>
        <end position="129"/>
    </location>
</feature>